<dbReference type="InterPro" id="IPR051207">
    <property type="entry name" value="ComplexI_NDUFA9_subunit"/>
</dbReference>
<dbReference type="AlphaFoldDB" id="A0A6J4LDN5"/>
<dbReference type="InterPro" id="IPR036291">
    <property type="entry name" value="NAD(P)-bd_dom_sf"/>
</dbReference>
<sequence length="237" mass="24735">MGRHVVAALKRVGCEPVVLARSTGVDLVSGAGLDAALQGVRAVVDVSNVSSQRRSASVRFFTAATSALLAAGARVGVEHHVVLSIVGVDRVDTGYYAGKRAQEELVLAAALPTTVLRATQFHEFAGQVLAMVSGPVAPVPRMRVQPVAAREVAEHLVELALAPPQGRAPELAGPQVHELTDLARRVLRTRGSRRLVLPLRGPTAASRAVVGGALLPTGPGPRGRQTFDAWLRAPSGT</sequence>
<name>A0A6J4LDN5_9ACTN</name>
<dbReference type="PANTHER" id="PTHR12126">
    <property type="entry name" value="NADH-UBIQUINONE OXIDOREDUCTASE 39 KDA SUBUNIT-RELATED"/>
    <property type="match status" value="1"/>
</dbReference>
<evidence type="ECO:0000313" key="1">
    <source>
        <dbReference type="EMBL" id="CAA9326141.1"/>
    </source>
</evidence>
<protein>
    <submittedName>
        <fullName evidence="1">Putative secreted protein</fullName>
    </submittedName>
</protein>
<dbReference type="SUPFAM" id="SSF51735">
    <property type="entry name" value="NAD(P)-binding Rossmann-fold domains"/>
    <property type="match status" value="1"/>
</dbReference>
<reference evidence="1" key="1">
    <citation type="submission" date="2020-02" db="EMBL/GenBank/DDBJ databases">
        <authorList>
            <person name="Meier V. D."/>
        </authorList>
    </citation>
    <scope>NUCLEOTIDE SEQUENCE</scope>
    <source>
        <strain evidence="1">AVDCRST_MAG07</strain>
    </source>
</reference>
<dbReference type="Gene3D" id="3.40.50.720">
    <property type="entry name" value="NAD(P)-binding Rossmann-like Domain"/>
    <property type="match status" value="1"/>
</dbReference>
<dbReference type="GO" id="GO:0044877">
    <property type="term" value="F:protein-containing complex binding"/>
    <property type="evidence" value="ECO:0007669"/>
    <property type="project" value="TreeGrafter"/>
</dbReference>
<accession>A0A6J4LDN5</accession>
<gene>
    <name evidence="1" type="ORF">AVDCRST_MAG07-1527</name>
</gene>
<organism evidence="1">
    <name type="scientific">uncultured Frankineae bacterium</name>
    <dbReference type="NCBI Taxonomy" id="437475"/>
    <lineage>
        <taxon>Bacteria</taxon>
        <taxon>Bacillati</taxon>
        <taxon>Actinomycetota</taxon>
        <taxon>Actinomycetes</taxon>
        <taxon>Frankiales</taxon>
        <taxon>environmental samples</taxon>
    </lineage>
</organism>
<proteinExistence type="predicted"/>
<dbReference type="EMBL" id="CADCUB010000079">
    <property type="protein sequence ID" value="CAA9326141.1"/>
    <property type="molecule type" value="Genomic_DNA"/>
</dbReference>
<dbReference type="PANTHER" id="PTHR12126:SF11">
    <property type="entry name" value="NADH DEHYDROGENASE [UBIQUINONE] 1 ALPHA SUBCOMPLEX SUBUNIT 9, MITOCHONDRIAL"/>
    <property type="match status" value="1"/>
</dbReference>